<evidence type="ECO:0000256" key="6">
    <source>
        <dbReference type="ARBA" id="ARBA00023098"/>
    </source>
</evidence>
<keyword evidence="6" id="KW-0443">Lipid metabolism</keyword>
<dbReference type="OrthoDB" id="5579088at2759"/>
<evidence type="ECO:0000256" key="5">
    <source>
        <dbReference type="ARBA" id="ARBA00022989"/>
    </source>
</evidence>
<evidence type="ECO:0000256" key="8">
    <source>
        <dbReference type="SAM" id="Phobius"/>
    </source>
</evidence>
<gene>
    <name evidence="9" type="ORF">PsYK624_112210</name>
</gene>
<dbReference type="PANTHER" id="PTHR23129:SF0">
    <property type="entry name" value="ACYL-COENZYME A DIPHOSPHATASE FITM2"/>
    <property type="match status" value="1"/>
</dbReference>
<organism evidence="9 10">
    <name type="scientific">Phanerochaete sordida</name>
    <dbReference type="NCBI Taxonomy" id="48140"/>
    <lineage>
        <taxon>Eukaryota</taxon>
        <taxon>Fungi</taxon>
        <taxon>Dikarya</taxon>
        <taxon>Basidiomycota</taxon>
        <taxon>Agaricomycotina</taxon>
        <taxon>Agaricomycetes</taxon>
        <taxon>Polyporales</taxon>
        <taxon>Phanerochaetaceae</taxon>
        <taxon>Phanerochaete</taxon>
    </lineage>
</organism>
<dbReference type="InterPro" id="IPR019388">
    <property type="entry name" value="FIT"/>
</dbReference>
<keyword evidence="5 8" id="KW-1133">Transmembrane helix</keyword>
<keyword evidence="2 8" id="KW-0812">Transmembrane</keyword>
<keyword evidence="3" id="KW-0378">Hydrolase</keyword>
<comment type="subcellular location">
    <subcellularLocation>
        <location evidence="1">Endoplasmic reticulum membrane</location>
        <topology evidence="1">Multi-pass membrane protein</topology>
    </subcellularLocation>
</comment>
<keyword evidence="7 8" id="KW-0472">Membrane</keyword>
<feature type="transmembrane region" description="Helical" evidence="8">
    <location>
        <begin position="82"/>
        <end position="100"/>
    </location>
</feature>
<evidence type="ECO:0000256" key="3">
    <source>
        <dbReference type="ARBA" id="ARBA00022801"/>
    </source>
</evidence>
<evidence type="ECO:0000313" key="9">
    <source>
        <dbReference type="EMBL" id="GJE95042.1"/>
    </source>
</evidence>
<dbReference type="Pfam" id="PF10261">
    <property type="entry name" value="FIT"/>
    <property type="match status" value="1"/>
</dbReference>
<feature type="transmembrane region" description="Helical" evidence="8">
    <location>
        <begin position="173"/>
        <end position="193"/>
    </location>
</feature>
<feature type="transmembrane region" description="Helical" evidence="8">
    <location>
        <begin position="48"/>
        <end position="70"/>
    </location>
</feature>
<feature type="transmembrane region" description="Helical" evidence="8">
    <location>
        <begin position="213"/>
        <end position="237"/>
    </location>
</feature>
<evidence type="ECO:0000256" key="1">
    <source>
        <dbReference type="ARBA" id="ARBA00004477"/>
    </source>
</evidence>
<dbReference type="GO" id="GO:0034389">
    <property type="term" value="P:lipid droplet organization"/>
    <property type="evidence" value="ECO:0007669"/>
    <property type="project" value="TreeGrafter"/>
</dbReference>
<sequence length="274" mass="30496">MTALSAVVLFGTAYSVLYSTYLDTSNPLLTHLPHPLHKTHYFATKANVLNVLFIKKLWAWTSAAFIALYVTSPMSLQTRERIVKFFTETALWLLFTGWFFGPSLLERFTATTGGECILHLPDGALVTVPQQFCYSRSTVSASTHPELFTASLLPPDATWKQVPRLRRGHDVSGHLFLLTMSILFLTEQVSYSFRRMQAAGGRADAAWSSLHKWAVAFTVSVILLGFLATYTTSVYFHTPLEKISGFLLGLAGYAVTRTAFFRSVAPVEARPVES</sequence>
<evidence type="ECO:0000256" key="4">
    <source>
        <dbReference type="ARBA" id="ARBA00022824"/>
    </source>
</evidence>
<dbReference type="Proteomes" id="UP000703269">
    <property type="component" value="Unassembled WGS sequence"/>
</dbReference>
<keyword evidence="10" id="KW-1185">Reference proteome</keyword>
<dbReference type="AlphaFoldDB" id="A0A9P3GHE4"/>
<dbReference type="GO" id="GO:0019915">
    <property type="term" value="P:lipid storage"/>
    <property type="evidence" value="ECO:0007669"/>
    <property type="project" value="InterPro"/>
</dbReference>
<comment type="caution">
    <text evidence="9">The sequence shown here is derived from an EMBL/GenBank/DDBJ whole genome shotgun (WGS) entry which is preliminary data.</text>
</comment>
<evidence type="ECO:0000313" key="10">
    <source>
        <dbReference type="Proteomes" id="UP000703269"/>
    </source>
</evidence>
<evidence type="ECO:0000256" key="2">
    <source>
        <dbReference type="ARBA" id="ARBA00022692"/>
    </source>
</evidence>
<dbReference type="EMBL" id="BPQB01000045">
    <property type="protein sequence ID" value="GJE95042.1"/>
    <property type="molecule type" value="Genomic_DNA"/>
</dbReference>
<dbReference type="GO" id="GO:0010945">
    <property type="term" value="F:coenzyme A diphosphatase activity"/>
    <property type="evidence" value="ECO:0007669"/>
    <property type="project" value="InterPro"/>
</dbReference>
<name>A0A9P3GHE4_9APHY</name>
<dbReference type="PANTHER" id="PTHR23129">
    <property type="entry name" value="ACYL-COENZYME A DIPHOSPHATASE FITM2"/>
    <property type="match status" value="1"/>
</dbReference>
<reference evidence="9 10" key="1">
    <citation type="submission" date="2021-08" db="EMBL/GenBank/DDBJ databases">
        <title>Draft Genome Sequence of Phanerochaete sordida strain YK-624.</title>
        <authorList>
            <person name="Mori T."/>
            <person name="Dohra H."/>
            <person name="Suzuki T."/>
            <person name="Kawagishi H."/>
            <person name="Hirai H."/>
        </authorList>
    </citation>
    <scope>NUCLEOTIDE SEQUENCE [LARGE SCALE GENOMIC DNA]</scope>
    <source>
        <strain evidence="9 10">YK-624</strain>
    </source>
</reference>
<dbReference type="GO" id="GO:0008654">
    <property type="term" value="P:phospholipid biosynthetic process"/>
    <property type="evidence" value="ECO:0007669"/>
    <property type="project" value="TreeGrafter"/>
</dbReference>
<dbReference type="GO" id="GO:0005789">
    <property type="term" value="C:endoplasmic reticulum membrane"/>
    <property type="evidence" value="ECO:0007669"/>
    <property type="project" value="UniProtKB-SubCell"/>
</dbReference>
<keyword evidence="4" id="KW-0256">Endoplasmic reticulum</keyword>
<protein>
    <submittedName>
        <fullName evidence="9">Inositol phospholipid synthesis and fat-storage-inducing TM-domain-containing protein</fullName>
    </submittedName>
</protein>
<accession>A0A9P3GHE4</accession>
<evidence type="ECO:0000256" key="7">
    <source>
        <dbReference type="ARBA" id="ARBA00023136"/>
    </source>
</evidence>
<proteinExistence type="predicted"/>